<dbReference type="GO" id="GO:0009279">
    <property type="term" value="C:cell outer membrane"/>
    <property type="evidence" value="ECO:0007669"/>
    <property type="project" value="UniProtKB-SubCell"/>
</dbReference>
<dbReference type="AlphaFoldDB" id="A0A077EEB4"/>
<dbReference type="KEGG" id="eao:BD94_2126"/>
<evidence type="ECO:0000256" key="2">
    <source>
        <dbReference type="ARBA" id="ARBA00023136"/>
    </source>
</evidence>
<dbReference type="HOGENOM" id="CLU_032797_0_0_10"/>
<proteinExistence type="predicted"/>
<dbReference type="EMBL" id="CP007547">
    <property type="protein sequence ID" value="AIL45901.1"/>
    <property type="molecule type" value="Genomic_DNA"/>
</dbReference>
<evidence type="ECO:0000256" key="1">
    <source>
        <dbReference type="ARBA" id="ARBA00004442"/>
    </source>
</evidence>
<reference evidence="4" key="1">
    <citation type="journal article" date="2013" name="Lancet">
        <title>First case of E anophelis outbreak in an intensive-care unit.</title>
        <authorList>
            <person name="Teo J."/>
            <person name="Tan S.Y."/>
            <person name="Tay M."/>
            <person name="Ding Y."/>
            <person name="Kjelleberg S."/>
            <person name="Givskov M."/>
            <person name="Lin R.T."/>
            <person name="Yang L."/>
        </authorList>
    </citation>
    <scope>NUCLEOTIDE SEQUENCE [LARGE SCALE GENOMIC DNA]</scope>
    <source>
        <strain evidence="4">NUHP1</strain>
    </source>
</reference>
<protein>
    <submittedName>
        <fullName evidence="4">Putative TonB-dependent receptor</fullName>
    </submittedName>
</protein>
<dbReference type="SUPFAM" id="SSF56935">
    <property type="entry name" value="Porins"/>
    <property type="match status" value="1"/>
</dbReference>
<sequence length="591" mass="67067">MKKHIQYIAVIGVLGVAGVQTAHAQIKEEKLVLNRKREPEVKKIEKKKTSVPTEKNFPPKGKDSLKYQVTNIPLISDFKTSTIKGEDISPKFNTSYNRNYFQLGYGNYGKFLVDGNVSGEIQPNLEVGADVHHISTSGLKKYYNWDSKQQNTEANVFLNSYGEVGKLNVDAGIELNNYNYYGNYQDVIRPANNADLKQSYTKFGVNAYYDFYANNYLNDIRVKTAFTKDHFNAKENFYDALVNFAKHDLTISSSDGITMNADLGVGIQGVNTQFDILNKNESTHFVANFTPEVTFFKGNHYLKIGSRFTSLTSKYQTATTDRTRNNKFYWFPTAEILIAPKDEVKFYAGVDGGIKLNTYTDLLHDNPFLVSDLQLRPTETKYHVYFGIKGDIEQNFKYDINAGYSKLNDMLFYKSNNLFSADPSAQRNAYDYLNTFNTVYDNGNLSEVTINAQYFPLENLNFTGELKYMSYSLKNFSNAFYKPVVQTTLGAKYSMLNKKLNLGFKGVFVTDRKANAFDVQPLGTNNQYTTTEVNDRKVSGYVDLNLSAEYKLHKNISVFVMGNNLTGTSYQNYLGYKVMGAQVLGGIKLEF</sequence>
<dbReference type="Proteomes" id="UP000028933">
    <property type="component" value="Chromosome"/>
</dbReference>
<dbReference type="RefSeq" id="WP_024564289.1">
    <property type="nucleotide sequence ID" value="NZ_CP007547.1"/>
</dbReference>
<dbReference type="eggNOG" id="COG4206">
    <property type="taxonomic scope" value="Bacteria"/>
</dbReference>
<reference evidence="4" key="2">
    <citation type="journal article" date="2015" name="Genome Biol. Evol.">
        <title>Complete Genome Sequence and Transcriptomic Analysis of the Novel Pathogen Elizabethkingia anophelis in Response to Oxidative Stress.</title>
        <authorList>
            <person name="Li Y."/>
            <person name="Liu Y."/>
            <person name="Chew S.C."/>
            <person name="Tay M."/>
            <person name="Salido M.M."/>
            <person name="Teo J."/>
            <person name="Lauro F.M."/>
            <person name="Givskov M."/>
            <person name="Yang L."/>
        </authorList>
    </citation>
    <scope>NUCLEOTIDE SEQUENCE</scope>
    <source>
        <strain evidence="4">NUHP1</strain>
    </source>
</reference>
<keyword evidence="2" id="KW-0472">Membrane</keyword>
<organism evidence="4 5">
    <name type="scientific">Elizabethkingia anophelis NUHP1</name>
    <dbReference type="NCBI Taxonomy" id="1338011"/>
    <lineage>
        <taxon>Bacteria</taxon>
        <taxon>Pseudomonadati</taxon>
        <taxon>Bacteroidota</taxon>
        <taxon>Flavobacteriia</taxon>
        <taxon>Flavobacteriales</taxon>
        <taxon>Weeksellaceae</taxon>
        <taxon>Elizabethkingia</taxon>
    </lineage>
</organism>
<accession>A0A077EEB4</accession>
<evidence type="ECO:0000313" key="5">
    <source>
        <dbReference type="Proteomes" id="UP000028933"/>
    </source>
</evidence>
<keyword evidence="4" id="KW-0675">Receptor</keyword>
<comment type="subcellular location">
    <subcellularLocation>
        <location evidence="1">Cell outer membrane</location>
    </subcellularLocation>
</comment>
<name>A0A077EEB4_9FLAO</name>
<dbReference type="InterPro" id="IPR036942">
    <property type="entry name" value="Beta-barrel_TonB_sf"/>
</dbReference>
<gene>
    <name evidence="4" type="ORF">BD94_2126</name>
</gene>
<keyword evidence="3" id="KW-0998">Cell outer membrane</keyword>
<evidence type="ECO:0000313" key="4">
    <source>
        <dbReference type="EMBL" id="AIL45901.1"/>
    </source>
</evidence>
<dbReference type="Gene3D" id="2.40.170.20">
    <property type="entry name" value="TonB-dependent receptor, beta-barrel domain"/>
    <property type="match status" value="1"/>
</dbReference>
<dbReference type="STRING" id="1338011.BD94_2126"/>
<evidence type="ECO:0000256" key="3">
    <source>
        <dbReference type="ARBA" id="ARBA00023237"/>
    </source>
</evidence>